<dbReference type="AlphaFoldDB" id="A0A2T1C351"/>
<protein>
    <submittedName>
        <fullName evidence="2">DUF4112 domain-containing protein</fullName>
    </submittedName>
</protein>
<feature type="transmembrane region" description="Helical" evidence="1">
    <location>
        <begin position="127"/>
        <end position="156"/>
    </location>
</feature>
<gene>
    <name evidence="2" type="ORF">C7B64_12355</name>
</gene>
<name>A0A2T1C351_9CYAN</name>
<keyword evidence="3" id="KW-1185">Reference proteome</keyword>
<dbReference type="Pfam" id="PF13430">
    <property type="entry name" value="DUF4112"/>
    <property type="match status" value="1"/>
</dbReference>
<dbReference type="EMBL" id="PVWJ01000054">
    <property type="protein sequence ID" value="PSB02634.1"/>
    <property type="molecule type" value="Genomic_DNA"/>
</dbReference>
<dbReference type="PANTHER" id="PTHR35519:SF2">
    <property type="entry name" value="PH DOMAIN PROTEIN"/>
    <property type="match status" value="1"/>
</dbReference>
<accession>A0A2T1C351</accession>
<dbReference type="PANTHER" id="PTHR35519">
    <property type="entry name" value="MEMBRANE PROTEINS"/>
    <property type="match status" value="1"/>
</dbReference>
<evidence type="ECO:0000313" key="2">
    <source>
        <dbReference type="EMBL" id="PSB02634.1"/>
    </source>
</evidence>
<keyword evidence="1" id="KW-0812">Transmembrane</keyword>
<dbReference type="RefSeq" id="WP_106288959.1">
    <property type="nucleotide sequence ID" value="NZ_CAWNTC010000047.1"/>
</dbReference>
<keyword evidence="1" id="KW-1133">Transmembrane helix</keyword>
<reference evidence="2 3" key="1">
    <citation type="submission" date="2018-02" db="EMBL/GenBank/DDBJ databases">
        <authorList>
            <person name="Cohen D.B."/>
            <person name="Kent A.D."/>
        </authorList>
    </citation>
    <scope>NUCLEOTIDE SEQUENCE [LARGE SCALE GENOMIC DNA]</scope>
    <source>
        <strain evidence="2 3">CCAP 1448/3</strain>
    </source>
</reference>
<sequence length="161" mass="17630">MPEPSPVLLPVNRLQRLRSLSHLLDNAIAVPGTRYRVGLDPILGLLPGAGDIIGTGFSAYIILEAALMGLPKVTLTRMAFNILLETVVGSVPFFGDIFDFAWKANVKNLELLESHVATPRSSKRGDWWFAVLLIIGLFAVVLGIAALTINLFGYLWSVIFR</sequence>
<dbReference type="Proteomes" id="UP000238762">
    <property type="component" value="Unassembled WGS sequence"/>
</dbReference>
<evidence type="ECO:0000256" key="1">
    <source>
        <dbReference type="SAM" id="Phobius"/>
    </source>
</evidence>
<dbReference type="OrthoDB" id="513552at2"/>
<dbReference type="InterPro" id="IPR025187">
    <property type="entry name" value="DUF4112"/>
</dbReference>
<proteinExistence type="predicted"/>
<evidence type="ECO:0000313" key="3">
    <source>
        <dbReference type="Proteomes" id="UP000238762"/>
    </source>
</evidence>
<organism evidence="2 3">
    <name type="scientific">Merismopedia glauca CCAP 1448/3</name>
    <dbReference type="NCBI Taxonomy" id="1296344"/>
    <lineage>
        <taxon>Bacteria</taxon>
        <taxon>Bacillati</taxon>
        <taxon>Cyanobacteriota</taxon>
        <taxon>Cyanophyceae</taxon>
        <taxon>Synechococcales</taxon>
        <taxon>Merismopediaceae</taxon>
        <taxon>Merismopedia</taxon>
    </lineage>
</organism>
<comment type="caution">
    <text evidence="2">The sequence shown here is derived from an EMBL/GenBank/DDBJ whole genome shotgun (WGS) entry which is preliminary data.</text>
</comment>
<keyword evidence="1" id="KW-0472">Membrane</keyword>
<reference evidence="2 3" key="2">
    <citation type="submission" date="2018-03" db="EMBL/GenBank/DDBJ databases">
        <title>The ancient ancestry and fast evolution of plastids.</title>
        <authorList>
            <person name="Moore K.R."/>
            <person name="Magnabosco C."/>
            <person name="Momper L."/>
            <person name="Gold D.A."/>
            <person name="Bosak T."/>
            <person name="Fournier G.P."/>
        </authorList>
    </citation>
    <scope>NUCLEOTIDE SEQUENCE [LARGE SCALE GENOMIC DNA]</scope>
    <source>
        <strain evidence="2 3">CCAP 1448/3</strain>
    </source>
</reference>
<feature type="transmembrane region" description="Helical" evidence="1">
    <location>
        <begin position="52"/>
        <end position="70"/>
    </location>
</feature>